<dbReference type="InterPro" id="IPR024079">
    <property type="entry name" value="MetalloPept_cat_dom_sf"/>
</dbReference>
<evidence type="ECO:0000256" key="2">
    <source>
        <dbReference type="ARBA" id="ARBA00022723"/>
    </source>
</evidence>
<dbReference type="InterPro" id="IPR021190">
    <property type="entry name" value="Pept_M10A"/>
</dbReference>
<dbReference type="InterPro" id="IPR006026">
    <property type="entry name" value="Peptidase_Metallo"/>
</dbReference>
<sequence>MNINGSNNTVYLTKDSNLEALINGTGDTVNSNGGNTINLALGSQAVVSGSGNTITENGNNTVWVYGNNNTDNMAANSGAIGVFYGSNDTANASHDLVNVGANSSVTVNGNGDSVGLIGSNVSVNTSDNTVNMVSNVTGAGINGNNNDINASAGFSGNVSGSHDTVNLDPNGGDYLGIYGTDQKVNNDTGNDYANVAGDGTSVDFTGSGNNFGVVSNNDDVTASHDNINLLSGISGDNFDGNYDTFNAGSNDNIDVDGSNDHINGNSSDDVDFTGGNYSGDGTSGGVDDEDGGGWTGGGGFYGYYGGYGFAGKAATVKAAVGKDIGAIASYDLANSNQAGATAAEAGLKQAASIANGTATDGTGSAVLEGAKWDSQVVTWSAGAGVDEAAALQAFASWAQATGLTFQEVSDPSKANIQIDAADLGTDTTGIVGYTTYAAKDGALAHATVRVESTDQTALVTNANGQQVYAGTDATLSQTLLHEIGHALGFADTSDQASVMYYALGANNSALDTTDVSGGTSLYGGTTNLAQLTQATAGFDSSGSSASSLVAANDDAQASTLLAASGH</sequence>
<dbReference type="SMART" id="SM00235">
    <property type="entry name" value="ZnMc"/>
    <property type="match status" value="1"/>
</dbReference>
<dbReference type="PANTHER" id="PTHR10201">
    <property type="entry name" value="MATRIX METALLOPROTEINASE"/>
    <property type="match status" value="1"/>
</dbReference>
<dbReference type="SUPFAM" id="SSF55486">
    <property type="entry name" value="Metalloproteases ('zincins'), catalytic domain"/>
    <property type="match status" value="1"/>
</dbReference>
<evidence type="ECO:0000256" key="1">
    <source>
        <dbReference type="ARBA" id="ARBA00022670"/>
    </source>
</evidence>
<dbReference type="GO" id="GO:0008270">
    <property type="term" value="F:zinc ion binding"/>
    <property type="evidence" value="ECO:0007669"/>
    <property type="project" value="InterPro"/>
</dbReference>
<dbReference type="InterPro" id="IPR001818">
    <property type="entry name" value="Pept_M10_metallopeptidase"/>
</dbReference>
<keyword evidence="4" id="KW-0862">Zinc</keyword>
<evidence type="ECO:0000313" key="9">
    <source>
        <dbReference type="Proteomes" id="UP000319859"/>
    </source>
</evidence>
<feature type="region of interest" description="Disordered" evidence="6">
    <location>
        <begin position="258"/>
        <end position="291"/>
    </location>
</feature>
<keyword evidence="5" id="KW-0482">Metalloprotease</keyword>
<dbReference type="PANTHER" id="PTHR10201:SF323">
    <property type="entry name" value="MATRIX METALLOPROTEINASE-21"/>
    <property type="match status" value="1"/>
</dbReference>
<dbReference type="Proteomes" id="UP000319859">
    <property type="component" value="Unassembled WGS sequence"/>
</dbReference>
<organism evidence="8 9">
    <name type="scientific">Nitrospirillum amazonense</name>
    <dbReference type="NCBI Taxonomy" id="28077"/>
    <lineage>
        <taxon>Bacteria</taxon>
        <taxon>Pseudomonadati</taxon>
        <taxon>Pseudomonadota</taxon>
        <taxon>Alphaproteobacteria</taxon>
        <taxon>Rhodospirillales</taxon>
        <taxon>Azospirillaceae</taxon>
        <taxon>Nitrospirillum</taxon>
    </lineage>
</organism>
<dbReference type="Pfam" id="PF00413">
    <property type="entry name" value="Peptidase_M10"/>
    <property type="match status" value="1"/>
</dbReference>
<gene>
    <name evidence="8" type="ORF">FBZ89_1474</name>
</gene>
<keyword evidence="2" id="KW-0479">Metal-binding</keyword>
<dbReference type="GO" id="GO:0030574">
    <property type="term" value="P:collagen catabolic process"/>
    <property type="evidence" value="ECO:0007669"/>
    <property type="project" value="TreeGrafter"/>
</dbReference>
<dbReference type="GO" id="GO:0006508">
    <property type="term" value="P:proteolysis"/>
    <property type="evidence" value="ECO:0007669"/>
    <property type="project" value="UniProtKB-KW"/>
</dbReference>
<name>A0A560EIA0_9PROT</name>
<evidence type="ECO:0000313" key="8">
    <source>
        <dbReference type="EMBL" id="TWB09076.1"/>
    </source>
</evidence>
<dbReference type="Gene3D" id="3.40.390.10">
    <property type="entry name" value="Collagenase (Catalytic Domain)"/>
    <property type="match status" value="1"/>
</dbReference>
<dbReference type="PRINTS" id="PR00138">
    <property type="entry name" value="MATRIXIN"/>
</dbReference>
<dbReference type="GO" id="GO:0004222">
    <property type="term" value="F:metalloendopeptidase activity"/>
    <property type="evidence" value="ECO:0007669"/>
    <property type="project" value="InterPro"/>
</dbReference>
<dbReference type="EMBL" id="VITN01000047">
    <property type="protein sequence ID" value="TWB09076.1"/>
    <property type="molecule type" value="Genomic_DNA"/>
</dbReference>
<keyword evidence="1" id="KW-0645">Protease</keyword>
<evidence type="ECO:0000256" key="5">
    <source>
        <dbReference type="ARBA" id="ARBA00023049"/>
    </source>
</evidence>
<dbReference type="GO" id="GO:0031012">
    <property type="term" value="C:extracellular matrix"/>
    <property type="evidence" value="ECO:0007669"/>
    <property type="project" value="InterPro"/>
</dbReference>
<evidence type="ECO:0000259" key="7">
    <source>
        <dbReference type="SMART" id="SM00235"/>
    </source>
</evidence>
<keyword evidence="3" id="KW-0378">Hydrolase</keyword>
<comment type="caution">
    <text evidence="8">The sequence shown here is derived from an EMBL/GenBank/DDBJ whole genome shotgun (WGS) entry which is preliminary data.</text>
</comment>
<evidence type="ECO:0000256" key="3">
    <source>
        <dbReference type="ARBA" id="ARBA00022801"/>
    </source>
</evidence>
<accession>A0A560EIA0</accession>
<feature type="domain" description="Peptidase metallopeptidase" evidence="7">
    <location>
        <begin position="368"/>
        <end position="524"/>
    </location>
</feature>
<protein>
    <submittedName>
        <fullName evidence="8">Matrixin</fullName>
    </submittedName>
</protein>
<dbReference type="AlphaFoldDB" id="A0A560EIA0"/>
<dbReference type="GO" id="GO:0030198">
    <property type="term" value="P:extracellular matrix organization"/>
    <property type="evidence" value="ECO:0007669"/>
    <property type="project" value="TreeGrafter"/>
</dbReference>
<reference evidence="8 9" key="1">
    <citation type="submission" date="2019-06" db="EMBL/GenBank/DDBJ databases">
        <title>Genomic Encyclopedia of Type Strains, Phase IV (KMG-V): Genome sequencing to study the core and pangenomes of soil and plant-associated prokaryotes.</title>
        <authorList>
            <person name="Whitman W."/>
        </authorList>
    </citation>
    <scope>NUCLEOTIDE SEQUENCE [LARGE SCALE GENOMIC DNA]</scope>
    <source>
        <strain evidence="8 9">BR 11880</strain>
    </source>
</reference>
<evidence type="ECO:0000256" key="4">
    <source>
        <dbReference type="ARBA" id="ARBA00022833"/>
    </source>
</evidence>
<evidence type="ECO:0000256" key="6">
    <source>
        <dbReference type="SAM" id="MobiDB-lite"/>
    </source>
</evidence>
<proteinExistence type="predicted"/>